<gene>
    <name evidence="1" type="ORF">EV188_101961</name>
</gene>
<organism evidence="1 2">
    <name type="scientific">Actinomycetospora succinea</name>
    <dbReference type="NCBI Taxonomy" id="663603"/>
    <lineage>
        <taxon>Bacteria</taxon>
        <taxon>Bacillati</taxon>
        <taxon>Actinomycetota</taxon>
        <taxon>Actinomycetes</taxon>
        <taxon>Pseudonocardiales</taxon>
        <taxon>Pseudonocardiaceae</taxon>
        <taxon>Actinomycetospora</taxon>
    </lineage>
</organism>
<dbReference type="AlphaFoldDB" id="A0A4R6VP80"/>
<name>A0A4R6VP80_9PSEU</name>
<dbReference type="Proteomes" id="UP000295705">
    <property type="component" value="Unassembled WGS sequence"/>
</dbReference>
<dbReference type="OrthoDB" id="3199600at2"/>
<comment type="caution">
    <text evidence="1">The sequence shown here is derived from an EMBL/GenBank/DDBJ whole genome shotgun (WGS) entry which is preliminary data.</text>
</comment>
<reference evidence="1 2" key="1">
    <citation type="submission" date="2019-03" db="EMBL/GenBank/DDBJ databases">
        <title>Genomic Encyclopedia of Type Strains, Phase IV (KMG-IV): sequencing the most valuable type-strain genomes for metagenomic binning, comparative biology and taxonomic classification.</title>
        <authorList>
            <person name="Goeker M."/>
        </authorList>
    </citation>
    <scope>NUCLEOTIDE SEQUENCE [LARGE SCALE GENOMIC DNA]</scope>
    <source>
        <strain evidence="1 2">DSM 45775</strain>
    </source>
</reference>
<proteinExistence type="predicted"/>
<dbReference type="PANTHER" id="PTHR37816">
    <property type="entry name" value="YALI0E33011P"/>
    <property type="match status" value="1"/>
</dbReference>
<dbReference type="Gene3D" id="3.40.50.300">
    <property type="entry name" value="P-loop containing nucleotide triphosphate hydrolases"/>
    <property type="match status" value="1"/>
</dbReference>
<sequence length="162" mass="17966">MQRVVVLGRGGAGKTTAARRLGKVIDAPVLELDRYFWSDDLTATPPARWASVQAELAAGERWVMDGDLGPYDVLAPRLCRADTVVVLDLGLPRCACRALRRSRERVDFWWWLLTWRRRSRPVVAAAIRSYGRGADVHVITSPRQLTAFLRDAGPDTGPDVGA</sequence>
<dbReference type="PANTHER" id="PTHR37816:SF2">
    <property type="entry name" value="DNA TOPOLOGY MODULATION PROTEIN FLAR-RELATED PROTEIN"/>
    <property type="match status" value="1"/>
</dbReference>
<protein>
    <recommendedName>
        <fullName evidence="3">Adenylate kinase family enzyme</fullName>
    </recommendedName>
</protein>
<dbReference type="RefSeq" id="WP_133825029.1">
    <property type="nucleotide sequence ID" value="NZ_BAABHR010000013.1"/>
</dbReference>
<dbReference type="InterPro" id="IPR052922">
    <property type="entry name" value="Cytidylate_Kinase-2"/>
</dbReference>
<dbReference type="SUPFAM" id="SSF52540">
    <property type="entry name" value="P-loop containing nucleoside triphosphate hydrolases"/>
    <property type="match status" value="1"/>
</dbReference>
<evidence type="ECO:0000313" key="1">
    <source>
        <dbReference type="EMBL" id="TDQ65709.1"/>
    </source>
</evidence>
<evidence type="ECO:0000313" key="2">
    <source>
        <dbReference type="Proteomes" id="UP000295705"/>
    </source>
</evidence>
<dbReference type="InterPro" id="IPR027417">
    <property type="entry name" value="P-loop_NTPase"/>
</dbReference>
<keyword evidence="2" id="KW-1185">Reference proteome</keyword>
<accession>A0A4R6VP80</accession>
<dbReference type="EMBL" id="SNYO01000001">
    <property type="protein sequence ID" value="TDQ65709.1"/>
    <property type="molecule type" value="Genomic_DNA"/>
</dbReference>
<evidence type="ECO:0008006" key="3">
    <source>
        <dbReference type="Google" id="ProtNLM"/>
    </source>
</evidence>